<dbReference type="GO" id="GO:0004324">
    <property type="term" value="F:ferredoxin-NADP+ reductase activity"/>
    <property type="evidence" value="ECO:0007669"/>
    <property type="project" value="UniProtKB-EC"/>
</dbReference>
<dbReference type="PRINTS" id="PR00371">
    <property type="entry name" value="FPNCR"/>
</dbReference>
<evidence type="ECO:0000313" key="5">
    <source>
        <dbReference type="EMBL" id="TWU59769.1"/>
    </source>
</evidence>
<accession>A0A5C6FIA5</accession>
<comment type="similarity">
    <text evidence="1">Belongs to the ferredoxin--NADP reductase type 1 family.</text>
</comment>
<dbReference type="InterPro" id="IPR051930">
    <property type="entry name" value="FNR_type-1"/>
</dbReference>
<dbReference type="Proteomes" id="UP000318288">
    <property type="component" value="Unassembled WGS sequence"/>
</dbReference>
<dbReference type="EC" id="1.18.1.2" evidence="2"/>
<keyword evidence="5" id="KW-0560">Oxidoreductase</keyword>
<dbReference type="PANTHER" id="PTHR47878:SF2">
    <property type="entry name" value="OXIDOREDUCTASE FAD_NAD(P)-BINDING DOMAIN PROTEIN"/>
    <property type="match status" value="1"/>
</dbReference>
<dbReference type="InterPro" id="IPR017938">
    <property type="entry name" value="Riboflavin_synthase-like_b-brl"/>
</dbReference>
<sequence length="322" mass="35568">MSDTIEPAQLDAEEAESLRKTHYNATVIERIDVHDDLARFRIRPDEPTVPFDPGQYVAIGMGNWEPRLPGTQTEMVPENKLRKLGRRAYSISCPLLDSAGVIAPVNSIDYLEFYVTLVRRADDEHKKPPVLTPRLFMLDAGGRLELQRKITGHYVLGEIDPGDTVLMLGTGTGEAPHNAMSAHLLANGHQGKVINATSVRQRRDLGYAKEHALLMSQYANYRYLSFTTRDPENLDPSHPGYVGKQYLQSLFTSGRLAELAEDPLSPANTHVFLCGNPSMIGYVPPGADPPATPGMLQVLGDAGFSDEHDSIGAGSIRFEKYW</sequence>
<dbReference type="InterPro" id="IPR039261">
    <property type="entry name" value="FNR_nucleotide-bd"/>
</dbReference>
<dbReference type="InterPro" id="IPR001433">
    <property type="entry name" value="OxRdtase_FAD/NAD-bd"/>
</dbReference>
<name>A0A5C6FIA5_9BACT</name>
<gene>
    <name evidence="5" type="primary">fpr</name>
    <name evidence="5" type="ORF">Poly51_00410</name>
</gene>
<dbReference type="SUPFAM" id="SSF63380">
    <property type="entry name" value="Riboflavin synthase domain-like"/>
    <property type="match status" value="1"/>
</dbReference>
<evidence type="ECO:0000256" key="3">
    <source>
        <dbReference type="ARBA" id="ARBA00022741"/>
    </source>
</evidence>
<dbReference type="InterPro" id="IPR001709">
    <property type="entry name" value="Flavoprot_Pyr_Nucl_cyt_Rdtase"/>
</dbReference>
<dbReference type="AlphaFoldDB" id="A0A5C6FIA5"/>
<comment type="caution">
    <text evidence="5">The sequence shown here is derived from an EMBL/GenBank/DDBJ whole genome shotgun (WGS) entry which is preliminary data.</text>
</comment>
<organism evidence="5 6">
    <name type="scientific">Rubripirellula tenax</name>
    <dbReference type="NCBI Taxonomy" id="2528015"/>
    <lineage>
        <taxon>Bacteria</taxon>
        <taxon>Pseudomonadati</taxon>
        <taxon>Planctomycetota</taxon>
        <taxon>Planctomycetia</taxon>
        <taxon>Pirellulales</taxon>
        <taxon>Pirellulaceae</taxon>
        <taxon>Rubripirellula</taxon>
    </lineage>
</organism>
<dbReference type="SUPFAM" id="SSF52343">
    <property type="entry name" value="Ferredoxin reductase-like, C-terminal NADP-linked domain"/>
    <property type="match status" value="1"/>
</dbReference>
<dbReference type="EMBL" id="SJPW01000001">
    <property type="protein sequence ID" value="TWU59769.1"/>
    <property type="molecule type" value="Genomic_DNA"/>
</dbReference>
<evidence type="ECO:0000259" key="4">
    <source>
        <dbReference type="PROSITE" id="PS51384"/>
    </source>
</evidence>
<dbReference type="Gene3D" id="3.40.50.80">
    <property type="entry name" value="Nucleotide-binding domain of ferredoxin-NADP reductase (FNR) module"/>
    <property type="match status" value="1"/>
</dbReference>
<reference evidence="5 6" key="1">
    <citation type="submission" date="2019-02" db="EMBL/GenBank/DDBJ databases">
        <title>Deep-cultivation of Planctomycetes and their phenomic and genomic characterization uncovers novel biology.</title>
        <authorList>
            <person name="Wiegand S."/>
            <person name="Jogler M."/>
            <person name="Boedeker C."/>
            <person name="Pinto D."/>
            <person name="Vollmers J."/>
            <person name="Rivas-Marin E."/>
            <person name="Kohn T."/>
            <person name="Peeters S.H."/>
            <person name="Heuer A."/>
            <person name="Rast P."/>
            <person name="Oberbeckmann S."/>
            <person name="Bunk B."/>
            <person name="Jeske O."/>
            <person name="Meyerdierks A."/>
            <person name="Storesund J.E."/>
            <person name="Kallscheuer N."/>
            <person name="Luecker S."/>
            <person name="Lage O.M."/>
            <person name="Pohl T."/>
            <person name="Merkel B.J."/>
            <person name="Hornburger P."/>
            <person name="Mueller R.-W."/>
            <person name="Bruemmer F."/>
            <person name="Labrenz M."/>
            <person name="Spormann A.M."/>
            <person name="Op Den Camp H."/>
            <person name="Overmann J."/>
            <person name="Amann R."/>
            <person name="Jetten M.S.M."/>
            <person name="Mascher T."/>
            <person name="Medema M.H."/>
            <person name="Devos D.P."/>
            <person name="Kaster A.-K."/>
            <person name="Ovreas L."/>
            <person name="Rohde M."/>
            <person name="Galperin M.Y."/>
            <person name="Jogler C."/>
        </authorList>
    </citation>
    <scope>NUCLEOTIDE SEQUENCE [LARGE SCALE GENOMIC DNA]</scope>
    <source>
        <strain evidence="5 6">Poly51</strain>
    </source>
</reference>
<keyword evidence="3" id="KW-0547">Nucleotide-binding</keyword>
<protein>
    <recommendedName>
        <fullName evidence="2">ferredoxin--NADP(+) reductase</fullName>
        <ecNumber evidence="2">1.18.1.2</ecNumber>
    </recommendedName>
</protein>
<dbReference type="CDD" id="cd06195">
    <property type="entry name" value="FNR1"/>
    <property type="match status" value="1"/>
</dbReference>
<evidence type="ECO:0000313" key="6">
    <source>
        <dbReference type="Proteomes" id="UP000318288"/>
    </source>
</evidence>
<dbReference type="InterPro" id="IPR017927">
    <property type="entry name" value="FAD-bd_FR_type"/>
</dbReference>
<feature type="domain" description="FAD-binding FR-type" evidence="4">
    <location>
        <begin position="20"/>
        <end position="157"/>
    </location>
</feature>
<proteinExistence type="inferred from homology"/>
<evidence type="ECO:0000256" key="1">
    <source>
        <dbReference type="ARBA" id="ARBA00008312"/>
    </source>
</evidence>
<dbReference type="PROSITE" id="PS51384">
    <property type="entry name" value="FAD_FR"/>
    <property type="match status" value="1"/>
</dbReference>
<dbReference type="Gene3D" id="2.40.30.10">
    <property type="entry name" value="Translation factors"/>
    <property type="match status" value="1"/>
</dbReference>
<keyword evidence="6" id="KW-1185">Reference proteome</keyword>
<evidence type="ECO:0000256" key="2">
    <source>
        <dbReference type="ARBA" id="ARBA00013223"/>
    </source>
</evidence>
<dbReference type="InterPro" id="IPR033892">
    <property type="entry name" value="FNR_bac"/>
</dbReference>
<dbReference type="GO" id="GO:0000166">
    <property type="term" value="F:nucleotide binding"/>
    <property type="evidence" value="ECO:0007669"/>
    <property type="project" value="UniProtKB-KW"/>
</dbReference>
<dbReference type="PANTHER" id="PTHR47878">
    <property type="entry name" value="OXIDOREDUCTASE FAD/NAD(P)-BINDING DOMAIN PROTEIN"/>
    <property type="match status" value="1"/>
</dbReference>
<dbReference type="Pfam" id="PF00175">
    <property type="entry name" value="NAD_binding_1"/>
    <property type="match status" value="1"/>
</dbReference>
<dbReference type="RefSeq" id="WP_246114178.1">
    <property type="nucleotide sequence ID" value="NZ_SJPW01000001.1"/>
</dbReference>